<dbReference type="SMART" id="SM00967">
    <property type="entry name" value="SpoU_sub_bind"/>
    <property type="match status" value="1"/>
</dbReference>
<dbReference type="InterPro" id="IPR029026">
    <property type="entry name" value="tRNA_m1G_MTases_N"/>
</dbReference>
<dbReference type="AlphaFoldDB" id="A0A926DFX9"/>
<dbReference type="FunFam" id="3.40.1280.10:FF:000008">
    <property type="entry name" value="Group 3 RNA methyltransferase TrmH"/>
    <property type="match status" value="1"/>
</dbReference>
<dbReference type="Proteomes" id="UP000617951">
    <property type="component" value="Unassembled WGS sequence"/>
</dbReference>
<dbReference type="PANTHER" id="PTHR46429">
    <property type="entry name" value="23S RRNA (GUANOSINE-2'-O-)-METHYLTRANSFERASE RLMB"/>
    <property type="match status" value="1"/>
</dbReference>
<dbReference type="Pfam" id="PF08032">
    <property type="entry name" value="SpoU_sub_bind"/>
    <property type="match status" value="1"/>
</dbReference>
<accession>A0A926DFX9</accession>
<keyword evidence="6" id="KW-1185">Reference proteome</keyword>
<evidence type="ECO:0000259" key="4">
    <source>
        <dbReference type="SMART" id="SM00967"/>
    </source>
</evidence>
<dbReference type="GO" id="GO:0032259">
    <property type="term" value="P:methylation"/>
    <property type="evidence" value="ECO:0007669"/>
    <property type="project" value="UniProtKB-KW"/>
</dbReference>
<dbReference type="InterPro" id="IPR013123">
    <property type="entry name" value="SpoU_subst-bd"/>
</dbReference>
<protein>
    <submittedName>
        <fullName evidence="5">23S rRNA (Guanosine(2251)-2'-O)-methyltransferase RlmB</fullName>
    </submittedName>
</protein>
<reference evidence="5" key="1">
    <citation type="submission" date="2020-08" db="EMBL/GenBank/DDBJ databases">
        <title>Genome public.</title>
        <authorList>
            <person name="Liu C."/>
            <person name="Sun Q."/>
        </authorList>
    </citation>
    <scope>NUCLEOTIDE SEQUENCE</scope>
    <source>
        <strain evidence="5">NSJ-63</strain>
    </source>
</reference>
<dbReference type="Gene3D" id="3.40.1280.10">
    <property type="match status" value="1"/>
</dbReference>
<proteinExistence type="inferred from homology"/>
<dbReference type="GO" id="GO:0008173">
    <property type="term" value="F:RNA methyltransferase activity"/>
    <property type="evidence" value="ECO:0007669"/>
    <property type="project" value="InterPro"/>
</dbReference>
<organism evidence="5 6">
    <name type="scientific">Guopingia tenuis</name>
    <dbReference type="NCBI Taxonomy" id="2763656"/>
    <lineage>
        <taxon>Bacteria</taxon>
        <taxon>Bacillati</taxon>
        <taxon>Bacillota</taxon>
        <taxon>Clostridia</taxon>
        <taxon>Christensenellales</taxon>
        <taxon>Christensenellaceae</taxon>
        <taxon>Guopingia</taxon>
    </lineage>
</organism>
<comment type="caution">
    <text evidence="5">The sequence shown here is derived from an EMBL/GenBank/DDBJ whole genome shotgun (WGS) entry which is preliminary data.</text>
</comment>
<dbReference type="EMBL" id="JACRSS010000001">
    <property type="protein sequence ID" value="MBC8537968.1"/>
    <property type="molecule type" value="Genomic_DNA"/>
</dbReference>
<dbReference type="NCBIfam" id="TIGR00186">
    <property type="entry name" value="rRNA_methyl_3"/>
    <property type="match status" value="1"/>
</dbReference>
<dbReference type="InterPro" id="IPR029064">
    <property type="entry name" value="Ribosomal_eL30-like_sf"/>
</dbReference>
<dbReference type="PANTHER" id="PTHR46429:SF1">
    <property type="entry name" value="23S RRNA (GUANOSINE-2'-O-)-METHYLTRANSFERASE RLMB"/>
    <property type="match status" value="1"/>
</dbReference>
<evidence type="ECO:0000313" key="5">
    <source>
        <dbReference type="EMBL" id="MBC8537968.1"/>
    </source>
</evidence>
<sequence>MEKENILIGRNTVREAIKSGRSIDAVFVAKDSRDGSLREILALAKKQGIVVKETVKSKLDELSMPFGYQGRPGNHQGIVAQVSSIVYAELEDIFKRAEEKGEPPFLVALDGITDPQNLGAIVRSAEVLGAHGVVILKRRSASMTAAACKTACGAEEYIPIARVNNLAAAIDEVKERGVWVAAADMDGQDAFGADLTGALMLVIGAEGEGVSRLVKERCDFTVRIPVRGHVESLNASAAAAVLLYEKVRQDAGKKK</sequence>
<dbReference type="RefSeq" id="WP_178621774.1">
    <property type="nucleotide sequence ID" value="NZ_JACRSS010000001.1"/>
</dbReference>
<dbReference type="InterPro" id="IPR001537">
    <property type="entry name" value="SpoU_MeTrfase"/>
</dbReference>
<dbReference type="SUPFAM" id="SSF55315">
    <property type="entry name" value="L30e-like"/>
    <property type="match status" value="1"/>
</dbReference>
<evidence type="ECO:0000256" key="3">
    <source>
        <dbReference type="ARBA" id="ARBA00022679"/>
    </source>
</evidence>
<gene>
    <name evidence="5" type="primary">rlmB</name>
    <name evidence="5" type="ORF">H8693_03330</name>
</gene>
<dbReference type="InterPro" id="IPR029028">
    <property type="entry name" value="Alpha/beta_knot_MTases"/>
</dbReference>
<name>A0A926DFX9_9FIRM</name>
<dbReference type="GO" id="GO:0006396">
    <property type="term" value="P:RNA processing"/>
    <property type="evidence" value="ECO:0007669"/>
    <property type="project" value="InterPro"/>
</dbReference>
<dbReference type="GO" id="GO:0005829">
    <property type="term" value="C:cytosol"/>
    <property type="evidence" value="ECO:0007669"/>
    <property type="project" value="TreeGrafter"/>
</dbReference>
<keyword evidence="3" id="KW-0808">Transferase</keyword>
<comment type="similarity">
    <text evidence="1">Belongs to the class IV-like SAM-binding methyltransferase superfamily. RNA methyltransferase TrmH family.</text>
</comment>
<evidence type="ECO:0000256" key="2">
    <source>
        <dbReference type="ARBA" id="ARBA00022603"/>
    </source>
</evidence>
<evidence type="ECO:0000313" key="6">
    <source>
        <dbReference type="Proteomes" id="UP000617951"/>
    </source>
</evidence>
<feature type="domain" description="RNA 2-O ribose methyltransferase substrate binding" evidence="4">
    <location>
        <begin position="6"/>
        <end position="88"/>
    </location>
</feature>
<dbReference type="CDD" id="cd18103">
    <property type="entry name" value="SpoU-like_RlmB"/>
    <property type="match status" value="1"/>
</dbReference>
<dbReference type="SUPFAM" id="SSF75217">
    <property type="entry name" value="alpha/beta knot"/>
    <property type="match status" value="1"/>
</dbReference>
<dbReference type="GO" id="GO:0003723">
    <property type="term" value="F:RNA binding"/>
    <property type="evidence" value="ECO:0007669"/>
    <property type="project" value="InterPro"/>
</dbReference>
<dbReference type="Gene3D" id="3.30.1330.30">
    <property type="match status" value="1"/>
</dbReference>
<keyword evidence="2" id="KW-0489">Methyltransferase</keyword>
<evidence type="ECO:0000256" key="1">
    <source>
        <dbReference type="ARBA" id="ARBA00007228"/>
    </source>
</evidence>
<dbReference type="InterPro" id="IPR004441">
    <property type="entry name" value="rRNA_MeTrfase_TrmH"/>
</dbReference>
<dbReference type="Pfam" id="PF00588">
    <property type="entry name" value="SpoU_methylase"/>
    <property type="match status" value="1"/>
</dbReference>